<comment type="caution">
    <text evidence="2">The sequence shown here is derived from an EMBL/GenBank/DDBJ whole genome shotgun (WGS) entry which is preliminary data.</text>
</comment>
<dbReference type="Proteomes" id="UP000265515">
    <property type="component" value="Unassembled WGS sequence"/>
</dbReference>
<feature type="domain" description="DUF7869" evidence="1">
    <location>
        <begin position="1"/>
        <end position="186"/>
    </location>
</feature>
<dbReference type="PANTHER" id="PTHR33153:SF3">
    <property type="entry name" value="TRAFFICKING PROTEIN PARTICLE COMPLEX SUBUNIT 11 DOMAIN-CONTAINING PROTEIN"/>
    <property type="match status" value="1"/>
</dbReference>
<reference evidence="2 3" key="1">
    <citation type="journal article" date="2018" name="Cell">
        <title>The Chara Genome: Secondary Complexity and Implications for Plant Terrestrialization.</title>
        <authorList>
            <person name="Nishiyama T."/>
            <person name="Sakayama H."/>
            <person name="Vries J.D."/>
            <person name="Buschmann H."/>
            <person name="Saint-Marcoux D."/>
            <person name="Ullrich K.K."/>
            <person name="Haas F.B."/>
            <person name="Vanderstraeten L."/>
            <person name="Becker D."/>
            <person name="Lang D."/>
            <person name="Vosolsobe S."/>
            <person name="Rombauts S."/>
            <person name="Wilhelmsson P.K.I."/>
            <person name="Janitza P."/>
            <person name="Kern R."/>
            <person name="Heyl A."/>
            <person name="Rumpler F."/>
            <person name="Villalobos L.I.A.C."/>
            <person name="Clay J.M."/>
            <person name="Skokan R."/>
            <person name="Toyoda A."/>
            <person name="Suzuki Y."/>
            <person name="Kagoshima H."/>
            <person name="Schijlen E."/>
            <person name="Tajeshwar N."/>
            <person name="Catarino B."/>
            <person name="Hetherington A.J."/>
            <person name="Saltykova A."/>
            <person name="Bonnot C."/>
            <person name="Breuninger H."/>
            <person name="Symeonidi A."/>
            <person name="Radhakrishnan G.V."/>
            <person name="Van Nieuwerburgh F."/>
            <person name="Deforce D."/>
            <person name="Chang C."/>
            <person name="Karol K.G."/>
            <person name="Hedrich R."/>
            <person name="Ulvskov P."/>
            <person name="Glockner G."/>
            <person name="Delwiche C.F."/>
            <person name="Petrasek J."/>
            <person name="Van de Peer Y."/>
            <person name="Friml J."/>
            <person name="Beilby M."/>
            <person name="Dolan L."/>
            <person name="Kohara Y."/>
            <person name="Sugano S."/>
            <person name="Fujiyama A."/>
            <person name="Delaux P.-M."/>
            <person name="Quint M."/>
            <person name="TheiBen G."/>
            <person name="Hagemann M."/>
            <person name="Harholt J."/>
            <person name="Dunand C."/>
            <person name="Zachgo S."/>
            <person name="Langdale J."/>
            <person name="Maumus F."/>
            <person name="Straeten D.V.D."/>
            <person name="Gould S.B."/>
            <person name="Rensing S.A."/>
        </authorList>
    </citation>
    <scope>NUCLEOTIDE SEQUENCE [LARGE SCALE GENOMIC DNA]</scope>
    <source>
        <strain evidence="2 3">S276</strain>
    </source>
</reference>
<keyword evidence="3" id="KW-1185">Reference proteome</keyword>
<dbReference type="InterPro" id="IPR057191">
    <property type="entry name" value="DUF7869"/>
</dbReference>
<gene>
    <name evidence="2" type="ORF">CBR_g46014</name>
</gene>
<name>A0A388LZW4_CHABU</name>
<dbReference type="Gramene" id="GBG87858">
    <property type="protein sequence ID" value="GBG87858"/>
    <property type="gene ID" value="CBR_g46014"/>
</dbReference>
<proteinExistence type="predicted"/>
<dbReference type="AlphaFoldDB" id="A0A388LZW4"/>
<dbReference type="OrthoDB" id="2384130at2759"/>
<evidence type="ECO:0000313" key="3">
    <source>
        <dbReference type="Proteomes" id="UP000265515"/>
    </source>
</evidence>
<organism evidence="2 3">
    <name type="scientific">Chara braunii</name>
    <name type="common">Braun's stonewort</name>
    <dbReference type="NCBI Taxonomy" id="69332"/>
    <lineage>
        <taxon>Eukaryota</taxon>
        <taxon>Viridiplantae</taxon>
        <taxon>Streptophyta</taxon>
        <taxon>Charophyceae</taxon>
        <taxon>Charales</taxon>
        <taxon>Characeae</taxon>
        <taxon>Chara</taxon>
    </lineage>
</organism>
<dbReference type="PANTHER" id="PTHR33153">
    <property type="entry name" value="MYND-TYPE DOMAIN-CONTAINING PROTEIN"/>
    <property type="match status" value="1"/>
</dbReference>
<dbReference type="Pfam" id="PF25273">
    <property type="entry name" value="DUF7869"/>
    <property type="match status" value="1"/>
</dbReference>
<evidence type="ECO:0000313" key="2">
    <source>
        <dbReference type="EMBL" id="GBG87858.1"/>
    </source>
</evidence>
<dbReference type="EMBL" id="BFEA01000636">
    <property type="protein sequence ID" value="GBG87858.1"/>
    <property type="molecule type" value="Genomic_DNA"/>
</dbReference>
<accession>A0A388LZW4</accession>
<protein>
    <recommendedName>
        <fullName evidence="1">DUF7869 domain-containing protein</fullName>
    </recommendedName>
</protein>
<evidence type="ECO:0000259" key="1">
    <source>
        <dbReference type="Pfam" id="PF25273"/>
    </source>
</evidence>
<sequence>MKTNLTTVVAHGRKPSIYVYTHLPFYAHGSDGTMTCVMRTLCELQASGQKWPRHLRIQADNCWRENKNQYLMCLASLLVKFGIFEDVEVGFMLVGHTHTDIDATFSVFSKKLKDNDDYTMKQLFSLIESSHKIPPKCIELDHIADWRRVVDRYVDRTIVGVSKPHLFKFFMHDGSPVMVYKKYCTDAEWMPEGRPVHWFPVVDGQYAGPTSPPQPCVIPRVVKDDFRMARDSVQKFVDVLEQHRHMWQTYRKEEVDKREDALSYWKAIFVEADDMIQKQKKKEMEEGEEKDVLGADEPEIYPHAFWPQSVETVDEVQKADPSSPDASLIYVGPRAGRPKVDFDHRRHISKGDFLIFRPPGEEPSQGVPFWVGRAQSKVVDDRSSPHFGCLRIQWWMPTGHSSDLRERYSGAWTKRWKLSTSDEEQWQHAETVAYSWRRPFRKGTDETKFVTGLAIPTSVCEKALVALGDDCLSDLIIMNKCIWAQQTLNLDSDYLHIEAGAGLDGYIAPETRVVDGQTIIVRDRGSNMWYLYWSLEEVKLLEVSSCQEQKMDVEDMVDDWKSLRFEQEWGCTDERHAKLCAWYCIEKPQLRFPVIIDYHGRVRLFNRDTPVLTLFTVASFVVNIVSGSDDLLSNAGLRHESAFVVMSSRPSTSVSMSPETHMRLSPEKHMRLAKSFSPYATSVRHHDGQTWIDEAAKEDFDEDPLMPVKPYMNRHLDEWNDNDWKAMERVCPWASHYKFANMLEFGSLVALPDGVLQRKTLDDKGKTIRYRTSFRRHLGCEYITSSPRTWRSSQKQELVYCARHCSFLEHYPPRCPGTSPQALSYCCVRLTDDGCPFARVLCVASSRRSRKLVDAVVLVSRSDMVLQGSKFKAVMSRPDVDGRSDFVRAGQGSKFKSVMSPPDGDGRSDFVRASRVRCLSLWHEVEEKVSDIRDCIGNFLARSGGFVRMKYMSVFRRMQLSTNRRATYMDHL</sequence>